<keyword evidence="12 15" id="KW-1133">Transmembrane helix</keyword>
<dbReference type="SUPFAM" id="SSF81343">
    <property type="entry name" value="Fumarate reductase respiratory complex transmembrane subunits"/>
    <property type="match status" value="1"/>
</dbReference>
<evidence type="ECO:0000256" key="4">
    <source>
        <dbReference type="ARBA" id="ARBA00005163"/>
    </source>
</evidence>
<evidence type="ECO:0000313" key="16">
    <source>
        <dbReference type="EMBL" id="PZP56709.1"/>
    </source>
</evidence>
<dbReference type="GO" id="GO:0046872">
    <property type="term" value="F:metal ion binding"/>
    <property type="evidence" value="ECO:0007669"/>
    <property type="project" value="UniProtKB-KW"/>
</dbReference>
<dbReference type="CDD" id="cd03495">
    <property type="entry name" value="SQR_TypeC_SdhD_like"/>
    <property type="match status" value="1"/>
</dbReference>
<feature type="transmembrane region" description="Helical" evidence="15">
    <location>
        <begin position="41"/>
        <end position="66"/>
    </location>
</feature>
<proteinExistence type="predicted"/>
<comment type="caution">
    <text evidence="16">The sequence shown here is derived from an EMBL/GenBank/DDBJ whole genome shotgun (WGS) entry which is preliminary data.</text>
</comment>
<dbReference type="GO" id="GO:0020037">
    <property type="term" value="F:heme binding"/>
    <property type="evidence" value="ECO:0007669"/>
    <property type="project" value="InterPro"/>
</dbReference>
<evidence type="ECO:0000256" key="15">
    <source>
        <dbReference type="SAM" id="Phobius"/>
    </source>
</evidence>
<evidence type="ECO:0000256" key="1">
    <source>
        <dbReference type="ARBA" id="ARBA00001971"/>
    </source>
</evidence>
<comment type="subcellular location">
    <subcellularLocation>
        <location evidence="3">Membrane</location>
        <topology evidence="3">Multi-pass membrane protein</topology>
    </subcellularLocation>
</comment>
<keyword evidence="11" id="KW-0249">Electron transport</keyword>
<evidence type="ECO:0000256" key="14">
    <source>
        <dbReference type="ARBA" id="ARBA00023136"/>
    </source>
</evidence>
<keyword evidence="14 15" id="KW-0472">Membrane</keyword>
<evidence type="ECO:0000256" key="12">
    <source>
        <dbReference type="ARBA" id="ARBA00022989"/>
    </source>
</evidence>
<dbReference type="GO" id="GO:0016020">
    <property type="term" value="C:membrane"/>
    <property type="evidence" value="ECO:0007669"/>
    <property type="project" value="UniProtKB-SubCell"/>
</dbReference>
<dbReference type="Proteomes" id="UP000249739">
    <property type="component" value="Unassembled WGS sequence"/>
</dbReference>
<dbReference type="NCBIfam" id="TIGR02968">
    <property type="entry name" value="succ_dehyd_anc"/>
    <property type="match status" value="1"/>
</dbReference>
<keyword evidence="6" id="KW-0813">Transport</keyword>
<evidence type="ECO:0000256" key="6">
    <source>
        <dbReference type="ARBA" id="ARBA00022448"/>
    </source>
</evidence>
<evidence type="ECO:0000256" key="3">
    <source>
        <dbReference type="ARBA" id="ARBA00004141"/>
    </source>
</evidence>
<dbReference type="InterPro" id="IPR000701">
    <property type="entry name" value="SuccDH_FuR_B_TM-su"/>
</dbReference>
<reference evidence="16 17" key="1">
    <citation type="submission" date="2017-08" db="EMBL/GenBank/DDBJ databases">
        <title>Infants hospitalized years apart are colonized by the same room-sourced microbial strains.</title>
        <authorList>
            <person name="Brooks B."/>
            <person name="Olm M.R."/>
            <person name="Firek B.A."/>
            <person name="Baker R."/>
            <person name="Thomas B.C."/>
            <person name="Morowitz M.J."/>
            <person name="Banfield J.F."/>
        </authorList>
    </citation>
    <scope>NUCLEOTIDE SEQUENCE [LARGE SCALE GENOMIC DNA]</scope>
    <source>
        <strain evidence="16">S2_006_000_R2_64</strain>
    </source>
</reference>
<dbReference type="InterPro" id="IPR014312">
    <property type="entry name" value="Succ_DH_anchor"/>
</dbReference>
<dbReference type="GO" id="GO:0006099">
    <property type="term" value="P:tricarboxylic acid cycle"/>
    <property type="evidence" value="ECO:0007669"/>
    <property type="project" value="UniProtKB-UniPathway"/>
</dbReference>
<dbReference type="UniPathway" id="UPA00223"/>
<keyword evidence="8" id="KW-0349">Heme</keyword>
<keyword evidence="13" id="KW-0408">Iron</keyword>
<dbReference type="AlphaFoldDB" id="A0A2W5HSW0"/>
<accession>A0A2W5HSW0</accession>
<evidence type="ECO:0000256" key="8">
    <source>
        <dbReference type="ARBA" id="ARBA00022617"/>
    </source>
</evidence>
<dbReference type="Pfam" id="PF01127">
    <property type="entry name" value="Sdh_cyt"/>
    <property type="match status" value="1"/>
</dbReference>
<evidence type="ECO:0000256" key="7">
    <source>
        <dbReference type="ARBA" id="ARBA00022532"/>
    </source>
</evidence>
<keyword evidence="9 15" id="KW-0812">Transmembrane</keyword>
<gene>
    <name evidence="16" type="primary">sdhD</name>
    <name evidence="16" type="ORF">DI586_02765</name>
</gene>
<protein>
    <recommendedName>
        <fullName evidence="5">Succinate dehydrogenase hydrophobic membrane anchor subunit</fullName>
    </recommendedName>
</protein>
<comment type="cofactor">
    <cofactor evidence="1">
        <name>heme</name>
        <dbReference type="ChEBI" id="CHEBI:30413"/>
    </cofactor>
</comment>
<evidence type="ECO:0000256" key="11">
    <source>
        <dbReference type="ARBA" id="ARBA00022982"/>
    </source>
</evidence>
<sequence>MTLKWEASPFKNPLARSRGLGSTGKGFDHWWMQRVTAFSNFFLMIWAVCAVIGLIGSDYAAFTLWLAEPVHAILLSLFIVSTFTHAALGLQVVIEDYVHCELSKAISLIALRLVMTGLAVAALFSIIKIAI</sequence>
<evidence type="ECO:0000256" key="13">
    <source>
        <dbReference type="ARBA" id="ARBA00023004"/>
    </source>
</evidence>
<evidence type="ECO:0000256" key="2">
    <source>
        <dbReference type="ARBA" id="ARBA00004050"/>
    </source>
</evidence>
<organism evidence="16 17">
    <name type="scientific">Micavibrio aeruginosavorus</name>
    <dbReference type="NCBI Taxonomy" id="349221"/>
    <lineage>
        <taxon>Bacteria</taxon>
        <taxon>Pseudomonadati</taxon>
        <taxon>Bdellovibrionota</taxon>
        <taxon>Bdellovibrionia</taxon>
        <taxon>Bdellovibrionales</taxon>
        <taxon>Pseudobdellovibrionaceae</taxon>
        <taxon>Micavibrio</taxon>
    </lineage>
</organism>
<evidence type="ECO:0000256" key="9">
    <source>
        <dbReference type="ARBA" id="ARBA00022692"/>
    </source>
</evidence>
<feature type="transmembrane region" description="Helical" evidence="15">
    <location>
        <begin position="106"/>
        <end position="127"/>
    </location>
</feature>
<dbReference type="InterPro" id="IPR034804">
    <property type="entry name" value="SQR/QFR_C/D"/>
</dbReference>
<name>A0A2W5HSW0_9BACT</name>
<evidence type="ECO:0000256" key="5">
    <source>
        <dbReference type="ARBA" id="ARBA00019425"/>
    </source>
</evidence>
<evidence type="ECO:0000313" key="17">
    <source>
        <dbReference type="Proteomes" id="UP000249739"/>
    </source>
</evidence>
<dbReference type="EMBL" id="QFOT01000017">
    <property type="protein sequence ID" value="PZP56709.1"/>
    <property type="molecule type" value="Genomic_DNA"/>
</dbReference>
<keyword evidence="7" id="KW-0816">Tricarboxylic acid cycle</keyword>
<comment type="function">
    <text evidence="2">Membrane-anchoring subunit of succinate dehydrogenase (SDH).</text>
</comment>
<keyword evidence="10" id="KW-0479">Metal-binding</keyword>
<dbReference type="Gene3D" id="1.20.1300.10">
    <property type="entry name" value="Fumarate reductase/succinate dehydrogenase, transmembrane subunit"/>
    <property type="match status" value="1"/>
</dbReference>
<comment type="pathway">
    <text evidence="4">Carbohydrate metabolism; tricarboxylic acid cycle.</text>
</comment>
<feature type="transmembrane region" description="Helical" evidence="15">
    <location>
        <begin position="73"/>
        <end position="94"/>
    </location>
</feature>
<evidence type="ECO:0000256" key="10">
    <source>
        <dbReference type="ARBA" id="ARBA00022723"/>
    </source>
</evidence>